<dbReference type="Proteomes" id="UP000216339">
    <property type="component" value="Unassembled WGS sequence"/>
</dbReference>
<evidence type="ECO:0000313" key="2">
    <source>
        <dbReference type="EMBL" id="PAP77207.1"/>
    </source>
</evidence>
<organism evidence="2 3">
    <name type="scientific">Rubrivirga marina</name>
    <dbReference type="NCBI Taxonomy" id="1196024"/>
    <lineage>
        <taxon>Bacteria</taxon>
        <taxon>Pseudomonadati</taxon>
        <taxon>Rhodothermota</taxon>
        <taxon>Rhodothermia</taxon>
        <taxon>Rhodothermales</taxon>
        <taxon>Rubricoccaceae</taxon>
        <taxon>Rubrivirga</taxon>
    </lineage>
</organism>
<feature type="transmembrane region" description="Helical" evidence="1">
    <location>
        <begin position="6"/>
        <end position="25"/>
    </location>
</feature>
<comment type="caution">
    <text evidence="2">The sequence shown here is derived from an EMBL/GenBank/DDBJ whole genome shotgun (WGS) entry which is preliminary data.</text>
</comment>
<evidence type="ECO:0000256" key="1">
    <source>
        <dbReference type="SAM" id="Phobius"/>
    </source>
</evidence>
<keyword evidence="3" id="KW-1185">Reference proteome</keyword>
<keyword evidence="1" id="KW-0472">Membrane</keyword>
<proteinExistence type="predicted"/>
<protein>
    <submittedName>
        <fullName evidence="2">Uncharacterized protein</fullName>
    </submittedName>
</protein>
<evidence type="ECO:0000313" key="3">
    <source>
        <dbReference type="Proteomes" id="UP000216339"/>
    </source>
</evidence>
<accession>A0A271J1M3</accession>
<keyword evidence="1" id="KW-0812">Transmembrane</keyword>
<feature type="transmembrane region" description="Helical" evidence="1">
    <location>
        <begin position="46"/>
        <end position="62"/>
    </location>
</feature>
<keyword evidence="1" id="KW-1133">Transmembrane helix</keyword>
<sequence>MPAWEVALKVTLGLVLLSVGGVHLVRQIRTRRYGADDNWGRYSLSMMALIAGFFGLGLIVSACG</sequence>
<dbReference type="AlphaFoldDB" id="A0A271J1M3"/>
<reference evidence="2 3" key="1">
    <citation type="submission" date="2016-11" db="EMBL/GenBank/DDBJ databases">
        <title>Study of marine rhodopsin-containing bacteria.</title>
        <authorList>
            <person name="Yoshizawa S."/>
            <person name="Kumagai Y."/>
            <person name="Kogure K."/>
        </authorList>
    </citation>
    <scope>NUCLEOTIDE SEQUENCE [LARGE SCALE GENOMIC DNA]</scope>
    <source>
        <strain evidence="2 3">SAORIC-28</strain>
    </source>
</reference>
<name>A0A271J1M3_9BACT</name>
<gene>
    <name evidence="2" type="ORF">BSZ37_12580</name>
</gene>
<dbReference type="EMBL" id="MQWD01000001">
    <property type="protein sequence ID" value="PAP77207.1"/>
    <property type="molecule type" value="Genomic_DNA"/>
</dbReference>